<keyword evidence="1" id="KW-0175">Coiled coil</keyword>
<dbReference type="AlphaFoldDB" id="A0A6A6ZX45"/>
<accession>A0A6A6ZX45</accession>
<evidence type="ECO:0000313" key="2">
    <source>
        <dbReference type="EMBL" id="KAF2824957.1"/>
    </source>
</evidence>
<keyword evidence="3" id="KW-1185">Reference proteome</keyword>
<evidence type="ECO:0000256" key="1">
    <source>
        <dbReference type="SAM" id="Coils"/>
    </source>
</evidence>
<dbReference type="OrthoDB" id="5355126at2759"/>
<evidence type="ECO:0000313" key="3">
    <source>
        <dbReference type="Proteomes" id="UP000799424"/>
    </source>
</evidence>
<feature type="coiled-coil region" evidence="1">
    <location>
        <begin position="69"/>
        <end position="125"/>
    </location>
</feature>
<proteinExistence type="predicted"/>
<dbReference type="Proteomes" id="UP000799424">
    <property type="component" value="Unassembled WGS sequence"/>
</dbReference>
<protein>
    <recommendedName>
        <fullName evidence="4">Calcofluor white hypersensitive protein-like protein</fullName>
    </recommendedName>
</protein>
<organism evidence="2 3">
    <name type="scientific">Ophiobolus disseminans</name>
    <dbReference type="NCBI Taxonomy" id="1469910"/>
    <lineage>
        <taxon>Eukaryota</taxon>
        <taxon>Fungi</taxon>
        <taxon>Dikarya</taxon>
        <taxon>Ascomycota</taxon>
        <taxon>Pezizomycotina</taxon>
        <taxon>Dothideomycetes</taxon>
        <taxon>Pleosporomycetidae</taxon>
        <taxon>Pleosporales</taxon>
        <taxon>Pleosporineae</taxon>
        <taxon>Phaeosphaeriaceae</taxon>
        <taxon>Ophiobolus</taxon>
    </lineage>
</organism>
<gene>
    <name evidence="2" type="ORF">CC86DRAFT_326306</name>
</gene>
<evidence type="ECO:0008006" key="4">
    <source>
        <dbReference type="Google" id="ProtNLM"/>
    </source>
</evidence>
<sequence>MSNRALPVLGLAAAGGVGYYLYNAGGDPKLAEKKAEHDAANLARRARGDLPGQDKELKKAGEEGYEAVRSTAQQYANQAKTKAQEAEQKLDQYSVEARKKYEEAKVQAEKEFNSTRQEVNAAVNKFDQKAIEGTREAKGWFGFGGK</sequence>
<dbReference type="EMBL" id="MU006229">
    <property type="protein sequence ID" value="KAF2824957.1"/>
    <property type="molecule type" value="Genomic_DNA"/>
</dbReference>
<name>A0A6A6ZX45_9PLEO</name>
<reference evidence="2" key="1">
    <citation type="journal article" date="2020" name="Stud. Mycol.">
        <title>101 Dothideomycetes genomes: a test case for predicting lifestyles and emergence of pathogens.</title>
        <authorList>
            <person name="Haridas S."/>
            <person name="Albert R."/>
            <person name="Binder M."/>
            <person name="Bloem J."/>
            <person name="Labutti K."/>
            <person name="Salamov A."/>
            <person name="Andreopoulos B."/>
            <person name="Baker S."/>
            <person name="Barry K."/>
            <person name="Bills G."/>
            <person name="Bluhm B."/>
            <person name="Cannon C."/>
            <person name="Castanera R."/>
            <person name="Culley D."/>
            <person name="Daum C."/>
            <person name="Ezra D."/>
            <person name="Gonzalez J."/>
            <person name="Henrissat B."/>
            <person name="Kuo A."/>
            <person name="Liang C."/>
            <person name="Lipzen A."/>
            <person name="Lutzoni F."/>
            <person name="Magnuson J."/>
            <person name="Mondo S."/>
            <person name="Nolan M."/>
            <person name="Ohm R."/>
            <person name="Pangilinan J."/>
            <person name="Park H.-J."/>
            <person name="Ramirez L."/>
            <person name="Alfaro M."/>
            <person name="Sun H."/>
            <person name="Tritt A."/>
            <person name="Yoshinaga Y."/>
            <person name="Zwiers L.-H."/>
            <person name="Turgeon B."/>
            <person name="Goodwin S."/>
            <person name="Spatafora J."/>
            <person name="Crous P."/>
            <person name="Grigoriev I."/>
        </authorList>
    </citation>
    <scope>NUCLEOTIDE SEQUENCE</scope>
    <source>
        <strain evidence="2">CBS 113818</strain>
    </source>
</reference>